<comment type="caution">
    <text evidence="2">The sequence shown here is derived from an EMBL/GenBank/DDBJ whole genome shotgun (WGS) entry which is preliminary data.</text>
</comment>
<dbReference type="InterPro" id="IPR036179">
    <property type="entry name" value="Ig-like_dom_sf"/>
</dbReference>
<evidence type="ECO:0000259" key="1">
    <source>
        <dbReference type="PROSITE" id="PS50835"/>
    </source>
</evidence>
<evidence type="ECO:0000313" key="2">
    <source>
        <dbReference type="EMBL" id="CAL4096436.1"/>
    </source>
</evidence>
<dbReference type="EMBL" id="CAXKWB010010002">
    <property type="protein sequence ID" value="CAL4096436.1"/>
    <property type="molecule type" value="Genomic_DNA"/>
</dbReference>
<organism evidence="2 3">
    <name type="scientific">Meganyctiphanes norvegica</name>
    <name type="common">Northern krill</name>
    <name type="synonym">Thysanopoda norvegica</name>
    <dbReference type="NCBI Taxonomy" id="48144"/>
    <lineage>
        <taxon>Eukaryota</taxon>
        <taxon>Metazoa</taxon>
        <taxon>Ecdysozoa</taxon>
        <taxon>Arthropoda</taxon>
        <taxon>Crustacea</taxon>
        <taxon>Multicrustacea</taxon>
        <taxon>Malacostraca</taxon>
        <taxon>Eumalacostraca</taxon>
        <taxon>Eucarida</taxon>
        <taxon>Euphausiacea</taxon>
        <taxon>Euphausiidae</taxon>
        <taxon>Meganyctiphanes</taxon>
    </lineage>
</organism>
<protein>
    <recommendedName>
        <fullName evidence="1">Ig-like domain-containing protein</fullName>
    </recommendedName>
</protein>
<feature type="non-terminal residue" evidence="2">
    <location>
        <position position="1"/>
    </location>
</feature>
<name>A0AAV2QTW1_MEGNR</name>
<dbReference type="PROSITE" id="PS50835">
    <property type="entry name" value="IG_LIKE"/>
    <property type="match status" value="1"/>
</dbReference>
<dbReference type="AlphaFoldDB" id="A0AAV2QTW1"/>
<dbReference type="CDD" id="cd00096">
    <property type="entry name" value="Ig"/>
    <property type="match status" value="1"/>
</dbReference>
<dbReference type="Proteomes" id="UP001497623">
    <property type="component" value="Unassembled WGS sequence"/>
</dbReference>
<reference evidence="2 3" key="1">
    <citation type="submission" date="2024-05" db="EMBL/GenBank/DDBJ databases">
        <authorList>
            <person name="Wallberg A."/>
        </authorList>
    </citation>
    <scope>NUCLEOTIDE SEQUENCE [LARGE SCALE GENOMIC DNA]</scope>
</reference>
<proteinExistence type="predicted"/>
<accession>A0AAV2QTW1</accession>
<gene>
    <name evidence="2" type="ORF">MNOR_LOCUS15753</name>
</gene>
<dbReference type="InterPro" id="IPR007110">
    <property type="entry name" value="Ig-like_dom"/>
</dbReference>
<dbReference type="Gene3D" id="2.60.40.10">
    <property type="entry name" value="Immunoglobulins"/>
    <property type="match status" value="1"/>
</dbReference>
<evidence type="ECO:0000313" key="3">
    <source>
        <dbReference type="Proteomes" id="UP001497623"/>
    </source>
</evidence>
<sequence length="103" mass="10653">GSQSLVVPCVAHGHPAPHYRWYHDRGGMQVPLPPYGGGLAAGAMLAQNGGGSDSREGVLLLEPGRLQDPVAVITCEATNSAGKDSMEVRVERSAMGMSVSVTP</sequence>
<feature type="non-terminal residue" evidence="2">
    <location>
        <position position="103"/>
    </location>
</feature>
<dbReference type="InterPro" id="IPR013783">
    <property type="entry name" value="Ig-like_fold"/>
</dbReference>
<dbReference type="SUPFAM" id="SSF48726">
    <property type="entry name" value="Immunoglobulin"/>
    <property type="match status" value="1"/>
</dbReference>
<keyword evidence="3" id="KW-1185">Reference proteome</keyword>
<feature type="domain" description="Ig-like" evidence="1">
    <location>
        <begin position="1"/>
        <end position="91"/>
    </location>
</feature>